<dbReference type="RefSeq" id="WP_380843719.1">
    <property type="nucleotide sequence ID" value="NZ_JBHSFP010000018.1"/>
</dbReference>
<evidence type="ECO:0000313" key="10">
    <source>
        <dbReference type="Proteomes" id="UP001596004"/>
    </source>
</evidence>
<evidence type="ECO:0000259" key="8">
    <source>
        <dbReference type="Pfam" id="PF15975"/>
    </source>
</evidence>
<dbReference type="Gene3D" id="3.30.479.30">
    <property type="entry name" value="Band 7 domain"/>
    <property type="match status" value="1"/>
</dbReference>
<dbReference type="Pfam" id="PF01145">
    <property type="entry name" value="Band_7"/>
    <property type="match status" value="1"/>
</dbReference>
<feature type="domain" description="Flotillin C-terminal" evidence="8">
    <location>
        <begin position="376"/>
        <end position="478"/>
    </location>
</feature>
<protein>
    <submittedName>
        <fullName evidence="9">SPFH domain-containing protein</fullName>
    </submittedName>
</protein>
<evidence type="ECO:0000259" key="7">
    <source>
        <dbReference type="Pfam" id="PF01145"/>
    </source>
</evidence>
<comment type="caution">
    <text evidence="9">The sequence shown here is derived from an EMBL/GenBank/DDBJ whole genome shotgun (WGS) entry which is preliminary data.</text>
</comment>
<organism evidence="9 10">
    <name type="scientific">Sphaerisporangium dianthi</name>
    <dbReference type="NCBI Taxonomy" id="1436120"/>
    <lineage>
        <taxon>Bacteria</taxon>
        <taxon>Bacillati</taxon>
        <taxon>Actinomycetota</taxon>
        <taxon>Actinomycetes</taxon>
        <taxon>Streptosporangiales</taxon>
        <taxon>Streptosporangiaceae</taxon>
        <taxon>Sphaerisporangium</taxon>
    </lineage>
</organism>
<dbReference type="Proteomes" id="UP001596004">
    <property type="component" value="Unassembled WGS sequence"/>
</dbReference>
<reference evidence="10" key="1">
    <citation type="journal article" date="2019" name="Int. J. Syst. Evol. Microbiol.">
        <title>The Global Catalogue of Microorganisms (GCM) 10K type strain sequencing project: providing services to taxonomists for standard genome sequencing and annotation.</title>
        <authorList>
            <consortium name="The Broad Institute Genomics Platform"/>
            <consortium name="The Broad Institute Genome Sequencing Center for Infectious Disease"/>
            <person name="Wu L."/>
            <person name="Ma J."/>
        </authorList>
    </citation>
    <scope>NUCLEOTIDE SEQUENCE [LARGE SCALE GENOMIC DNA]</scope>
    <source>
        <strain evidence="10">CGMCC 4.7132</strain>
    </source>
</reference>
<keyword evidence="3 6" id="KW-0472">Membrane</keyword>
<dbReference type="PANTHER" id="PTHR13806">
    <property type="entry name" value="FLOTILLIN-RELATED"/>
    <property type="match status" value="1"/>
</dbReference>
<evidence type="ECO:0000256" key="1">
    <source>
        <dbReference type="ARBA" id="ARBA00004370"/>
    </source>
</evidence>
<proteinExistence type="inferred from homology"/>
<keyword evidence="6" id="KW-1133">Transmembrane helix</keyword>
<sequence>MTGTELAFWAGGIVLLLVVLILLFKAVWRVAEPNEALIISGLGAHTRNELADSLGFKIITGKGTAVIPGFQTARRLRLDSRATNLQVNCVTQQGIPVQVRGVIIYKVGDDFVSIANAARRFLDQQDSMSGAIHELFTGHLRSIIGNLTVEDLILNRERLTGETRSSAADEMSKLGLVVDSLQIQEIDDETGYILNLGKPHAARVAASARIAEAQRDQEATEAEQVAGAKKAAAIRESQIQQAGYQAEVDQASAKARQAGPLSEATARQEVVVQETRAAELEANLAEQRLQSQVRKPADAKAYETVTLSQAERDARIAQAEAEARETELRAVAQASQVKQAAAAEAESVRLRAEAAGAASRATGEGEAAAAQARGIAEAEAARARGLAEAESARAKGLAEAEAIRARSQALAENQEAVIAQQLAENWPAIVEAGSKAFGNVDHMVVLNGAQGVEELLAKALTLGGTGLGLARSLLSGATPPNLNGAAAPETVMNGTVPLEKRLEN</sequence>
<dbReference type="InterPro" id="IPR031905">
    <property type="entry name" value="Flotillin_C"/>
</dbReference>
<dbReference type="InterPro" id="IPR027705">
    <property type="entry name" value="Flotillin_fam"/>
</dbReference>
<dbReference type="CDD" id="cd03399">
    <property type="entry name" value="SPFH_flotillin"/>
    <property type="match status" value="1"/>
</dbReference>
<gene>
    <name evidence="9" type="ORF">ACFO60_24140</name>
</gene>
<feature type="domain" description="Band 7" evidence="7">
    <location>
        <begin position="30"/>
        <end position="216"/>
    </location>
</feature>
<dbReference type="InterPro" id="IPR036013">
    <property type="entry name" value="Band_7/SPFH_dom_sf"/>
</dbReference>
<dbReference type="Pfam" id="PF15975">
    <property type="entry name" value="Flot"/>
    <property type="match status" value="1"/>
</dbReference>
<feature type="transmembrane region" description="Helical" evidence="6">
    <location>
        <begin position="6"/>
        <end position="24"/>
    </location>
</feature>
<dbReference type="SUPFAM" id="SSF117892">
    <property type="entry name" value="Band 7/SPFH domain"/>
    <property type="match status" value="1"/>
</dbReference>
<keyword evidence="4" id="KW-0175">Coiled coil</keyword>
<feature type="coiled-coil region" evidence="4">
    <location>
        <begin position="270"/>
        <end position="336"/>
    </location>
</feature>
<dbReference type="EMBL" id="JBHSFP010000018">
    <property type="protein sequence ID" value="MFC4533864.1"/>
    <property type="molecule type" value="Genomic_DNA"/>
</dbReference>
<feature type="region of interest" description="Disordered" evidence="5">
    <location>
        <begin position="481"/>
        <end position="504"/>
    </location>
</feature>
<name>A0ABV9CLG2_9ACTN</name>
<evidence type="ECO:0000313" key="9">
    <source>
        <dbReference type="EMBL" id="MFC4533864.1"/>
    </source>
</evidence>
<evidence type="ECO:0000256" key="3">
    <source>
        <dbReference type="ARBA" id="ARBA00023136"/>
    </source>
</evidence>
<accession>A0ABV9CLG2</accession>
<comment type="subcellular location">
    <subcellularLocation>
        <location evidence="1">Membrane</location>
    </subcellularLocation>
</comment>
<keyword evidence="10" id="KW-1185">Reference proteome</keyword>
<evidence type="ECO:0000256" key="6">
    <source>
        <dbReference type="SAM" id="Phobius"/>
    </source>
</evidence>
<evidence type="ECO:0000256" key="5">
    <source>
        <dbReference type="SAM" id="MobiDB-lite"/>
    </source>
</evidence>
<dbReference type="InterPro" id="IPR001107">
    <property type="entry name" value="Band_7"/>
</dbReference>
<evidence type="ECO:0000256" key="4">
    <source>
        <dbReference type="SAM" id="Coils"/>
    </source>
</evidence>
<keyword evidence="6" id="KW-0812">Transmembrane</keyword>
<dbReference type="PANTHER" id="PTHR13806:SF46">
    <property type="entry name" value="FLOTILLIN-1-RELATED"/>
    <property type="match status" value="1"/>
</dbReference>
<evidence type="ECO:0000256" key="2">
    <source>
        <dbReference type="ARBA" id="ARBA00007161"/>
    </source>
</evidence>
<comment type="similarity">
    <text evidence="2">Belongs to the band 7/mec-2 family. Flotillin subfamily.</text>
</comment>